<name>A0A927BTJ0_9BACL</name>
<dbReference type="SUPFAM" id="SSF51735">
    <property type="entry name" value="NAD(P)-binding Rossmann-fold domains"/>
    <property type="match status" value="1"/>
</dbReference>
<proteinExistence type="predicted"/>
<dbReference type="Gene3D" id="3.40.50.720">
    <property type="entry name" value="NAD(P)-binding Rossmann-like Domain"/>
    <property type="match status" value="1"/>
</dbReference>
<comment type="caution">
    <text evidence="1">The sequence shown here is derived from an EMBL/GenBank/DDBJ whole genome shotgun (WGS) entry which is preliminary data.</text>
</comment>
<protein>
    <submittedName>
        <fullName evidence="1">SDR family oxidoreductase</fullName>
    </submittedName>
</protein>
<dbReference type="InterPro" id="IPR002347">
    <property type="entry name" value="SDR_fam"/>
</dbReference>
<dbReference type="InterPro" id="IPR036291">
    <property type="entry name" value="NAD(P)-bd_dom_sf"/>
</dbReference>
<dbReference type="AlphaFoldDB" id="A0A927BTJ0"/>
<accession>A0A927BTJ0</accession>
<gene>
    <name evidence="1" type="ORF">IDH44_09430</name>
</gene>
<sequence>MRLRSIRTEASIFSLIGTTMNAPNEFGSKRAMAGIGTNPRSGESEEIARVALFLASEDSAFVNGAVVTADAGWTAY</sequence>
<evidence type="ECO:0000313" key="2">
    <source>
        <dbReference type="Proteomes" id="UP000621560"/>
    </source>
</evidence>
<evidence type="ECO:0000313" key="1">
    <source>
        <dbReference type="EMBL" id="MBD2845410.1"/>
    </source>
</evidence>
<dbReference type="Proteomes" id="UP000621560">
    <property type="component" value="Unassembled WGS sequence"/>
</dbReference>
<reference evidence="1" key="1">
    <citation type="submission" date="2020-09" db="EMBL/GenBank/DDBJ databases">
        <title>A novel bacterium of genus Paenibacillus, isolated from South China Sea.</title>
        <authorList>
            <person name="Huang H."/>
            <person name="Mo K."/>
            <person name="Hu Y."/>
        </authorList>
    </citation>
    <scope>NUCLEOTIDE SEQUENCE</scope>
    <source>
        <strain evidence="1">IB182496</strain>
    </source>
</reference>
<dbReference type="Pfam" id="PF13561">
    <property type="entry name" value="adh_short_C2"/>
    <property type="match status" value="1"/>
</dbReference>
<keyword evidence="2" id="KW-1185">Reference proteome</keyword>
<dbReference type="EMBL" id="JACXIZ010000015">
    <property type="protein sequence ID" value="MBD2845410.1"/>
    <property type="molecule type" value="Genomic_DNA"/>
</dbReference>
<organism evidence="1 2">
    <name type="scientific">Paenibacillus sabuli</name>
    <dbReference type="NCBI Taxonomy" id="2772509"/>
    <lineage>
        <taxon>Bacteria</taxon>
        <taxon>Bacillati</taxon>
        <taxon>Bacillota</taxon>
        <taxon>Bacilli</taxon>
        <taxon>Bacillales</taxon>
        <taxon>Paenibacillaceae</taxon>
        <taxon>Paenibacillus</taxon>
    </lineage>
</organism>